<name>A0A5E4XM10_9BURK</name>
<sequence length="226" mass="23565">MKSPPINTRPGNVTGDDALPARFILAGANAFVEDSASSLVSLSPKTIRRLENRHDGSQYTPSNPAKQIVRIENGKGDFGAGIETASNGGGNIGAGFSAQAGLRVQLNDDAAQGSDFVRAWRNTQPNAELGVHQADHAVQIVVAGNRLDSRNQPLFLGLRQHQNAPVALGILQERFPLAGAGTGRALRTNGNLNLGGHDGDSAVKGMAGVAPIIDQTSIAGVTRRSH</sequence>
<gene>
    <name evidence="1" type="ORF">PFI31113_03933</name>
</gene>
<reference evidence="1 2" key="1">
    <citation type="submission" date="2019-08" db="EMBL/GenBank/DDBJ databases">
        <authorList>
            <person name="Peeters C."/>
        </authorList>
    </citation>
    <scope>NUCLEOTIDE SEQUENCE [LARGE SCALE GENOMIC DNA]</scope>
    <source>
        <strain evidence="1 2">LMG 31113</strain>
    </source>
</reference>
<protein>
    <submittedName>
        <fullName evidence="1">Uncharacterized protein</fullName>
    </submittedName>
</protein>
<dbReference type="AlphaFoldDB" id="A0A5E4XM10"/>
<evidence type="ECO:0000313" key="1">
    <source>
        <dbReference type="EMBL" id="VVE37313.1"/>
    </source>
</evidence>
<accession>A0A5E4XM10</accession>
<dbReference type="Proteomes" id="UP000382577">
    <property type="component" value="Unassembled WGS sequence"/>
</dbReference>
<evidence type="ECO:0000313" key="2">
    <source>
        <dbReference type="Proteomes" id="UP000382577"/>
    </source>
</evidence>
<organism evidence="1 2">
    <name type="scientific">Pandoraea fibrosis</name>
    <dbReference type="NCBI Taxonomy" id="1891094"/>
    <lineage>
        <taxon>Bacteria</taxon>
        <taxon>Pseudomonadati</taxon>
        <taxon>Pseudomonadota</taxon>
        <taxon>Betaproteobacteria</taxon>
        <taxon>Burkholderiales</taxon>
        <taxon>Burkholderiaceae</taxon>
        <taxon>Pandoraea</taxon>
    </lineage>
</organism>
<proteinExistence type="predicted"/>
<dbReference type="EMBL" id="CABPRW010000010">
    <property type="protein sequence ID" value="VVE37313.1"/>
    <property type="molecule type" value="Genomic_DNA"/>
</dbReference>